<accession>A0A8S1LLJ0</accession>
<keyword evidence="9" id="KW-0408">Iron</keyword>
<dbReference type="Proteomes" id="UP000688137">
    <property type="component" value="Unassembled WGS sequence"/>
</dbReference>
<dbReference type="GO" id="GO:0090657">
    <property type="term" value="P:telomeric loop disassembly"/>
    <property type="evidence" value="ECO:0007669"/>
    <property type="project" value="TreeGrafter"/>
</dbReference>
<dbReference type="GO" id="GO:0005634">
    <property type="term" value="C:nucleus"/>
    <property type="evidence" value="ECO:0007669"/>
    <property type="project" value="UniProtKB-SubCell"/>
</dbReference>
<evidence type="ECO:0000256" key="5">
    <source>
        <dbReference type="ARBA" id="ARBA00022763"/>
    </source>
</evidence>
<evidence type="ECO:0000256" key="6">
    <source>
        <dbReference type="ARBA" id="ARBA00022801"/>
    </source>
</evidence>
<dbReference type="GO" id="GO:0005524">
    <property type="term" value="F:ATP binding"/>
    <property type="evidence" value="ECO:0007669"/>
    <property type="project" value="UniProtKB-KW"/>
</dbReference>
<evidence type="ECO:0000256" key="2">
    <source>
        <dbReference type="ARBA" id="ARBA00022485"/>
    </source>
</evidence>
<evidence type="ECO:0000256" key="11">
    <source>
        <dbReference type="ARBA" id="ARBA00023125"/>
    </source>
</evidence>
<dbReference type="InterPro" id="IPR045028">
    <property type="entry name" value="DinG/Rad3-like"/>
</dbReference>
<dbReference type="EMBL" id="CAJJDM010000043">
    <property type="protein sequence ID" value="CAD8068810.1"/>
    <property type="molecule type" value="Genomic_DNA"/>
</dbReference>
<protein>
    <recommendedName>
        <fullName evidence="16">Helicase ATP-binding domain-containing protein</fullName>
    </recommendedName>
</protein>
<feature type="coiled-coil region" evidence="15">
    <location>
        <begin position="802"/>
        <end position="862"/>
    </location>
</feature>
<keyword evidence="5" id="KW-0227">DNA damage</keyword>
<evidence type="ECO:0000259" key="16">
    <source>
        <dbReference type="PROSITE" id="PS51193"/>
    </source>
</evidence>
<evidence type="ECO:0000256" key="15">
    <source>
        <dbReference type="SAM" id="Coils"/>
    </source>
</evidence>
<dbReference type="GO" id="GO:1904430">
    <property type="term" value="P:negative regulation of t-circle formation"/>
    <property type="evidence" value="ECO:0007669"/>
    <property type="project" value="TreeGrafter"/>
</dbReference>
<keyword evidence="4" id="KW-0547">Nucleotide-binding</keyword>
<dbReference type="SMART" id="SM00487">
    <property type="entry name" value="DEXDc"/>
    <property type="match status" value="1"/>
</dbReference>
<dbReference type="Pfam" id="PF13307">
    <property type="entry name" value="Helicase_C_2"/>
    <property type="match status" value="1"/>
</dbReference>
<keyword evidence="13" id="KW-0413">Isomerase</keyword>
<keyword evidence="6" id="KW-0378">Hydrolase</keyword>
<dbReference type="NCBIfam" id="TIGR00604">
    <property type="entry name" value="rad3"/>
    <property type="match status" value="1"/>
</dbReference>
<dbReference type="InterPro" id="IPR006555">
    <property type="entry name" value="ATP-dep_Helicase_C"/>
</dbReference>
<evidence type="ECO:0000256" key="12">
    <source>
        <dbReference type="ARBA" id="ARBA00023204"/>
    </source>
</evidence>
<evidence type="ECO:0000256" key="3">
    <source>
        <dbReference type="ARBA" id="ARBA00022723"/>
    </source>
</evidence>
<dbReference type="PANTHER" id="PTHR11472:SF34">
    <property type="entry name" value="REGULATOR OF TELOMERE ELONGATION HELICASE 1"/>
    <property type="match status" value="1"/>
</dbReference>
<dbReference type="PROSITE" id="PS51193">
    <property type="entry name" value="HELICASE_ATP_BIND_2"/>
    <property type="match status" value="1"/>
</dbReference>
<comment type="subcellular location">
    <subcellularLocation>
        <location evidence="1">Nucleus</location>
    </subcellularLocation>
</comment>
<evidence type="ECO:0000313" key="17">
    <source>
        <dbReference type="EMBL" id="CAD8068810.1"/>
    </source>
</evidence>
<dbReference type="GO" id="GO:0016818">
    <property type="term" value="F:hydrolase activity, acting on acid anhydrides, in phosphorus-containing anhydrides"/>
    <property type="evidence" value="ECO:0007669"/>
    <property type="project" value="InterPro"/>
</dbReference>
<dbReference type="InterPro" id="IPR014013">
    <property type="entry name" value="Helic_SF1/SF2_ATP-bd_DinG/Rad3"/>
</dbReference>
<dbReference type="GO" id="GO:0046872">
    <property type="term" value="F:metal ion binding"/>
    <property type="evidence" value="ECO:0007669"/>
    <property type="project" value="UniProtKB-KW"/>
</dbReference>
<dbReference type="InterPro" id="IPR006554">
    <property type="entry name" value="Helicase-like_DEXD_c2"/>
</dbReference>
<comment type="caution">
    <text evidence="17">The sequence shown here is derived from an EMBL/GenBank/DDBJ whole genome shotgun (WGS) entry which is preliminary data.</text>
</comment>
<dbReference type="AlphaFoldDB" id="A0A8S1LLJ0"/>
<evidence type="ECO:0000256" key="9">
    <source>
        <dbReference type="ARBA" id="ARBA00023004"/>
    </source>
</evidence>
<evidence type="ECO:0000256" key="8">
    <source>
        <dbReference type="ARBA" id="ARBA00022840"/>
    </source>
</evidence>
<dbReference type="PROSITE" id="PS00690">
    <property type="entry name" value="DEAH_ATP_HELICASE"/>
    <property type="match status" value="1"/>
</dbReference>
<dbReference type="GO" id="GO:0045910">
    <property type="term" value="P:negative regulation of DNA recombination"/>
    <property type="evidence" value="ECO:0007669"/>
    <property type="project" value="TreeGrafter"/>
</dbReference>
<evidence type="ECO:0000256" key="1">
    <source>
        <dbReference type="ARBA" id="ARBA00004123"/>
    </source>
</evidence>
<keyword evidence="7" id="KW-0347">Helicase</keyword>
<dbReference type="GO" id="GO:0010569">
    <property type="term" value="P:regulation of double-strand break repair via homologous recombination"/>
    <property type="evidence" value="ECO:0007669"/>
    <property type="project" value="TreeGrafter"/>
</dbReference>
<feature type="domain" description="Helicase ATP-binding" evidence="16">
    <location>
        <begin position="53"/>
        <end position="312"/>
    </location>
</feature>
<name>A0A8S1LLJ0_PARPR</name>
<dbReference type="FunFam" id="3.40.50.300:FF:001352">
    <property type="entry name" value="DNA repair helicase"/>
    <property type="match status" value="1"/>
</dbReference>
<dbReference type="GO" id="GO:0051539">
    <property type="term" value="F:4 iron, 4 sulfur cluster binding"/>
    <property type="evidence" value="ECO:0007669"/>
    <property type="project" value="UniProtKB-KW"/>
</dbReference>
<keyword evidence="8" id="KW-0067">ATP-binding</keyword>
<proteinExistence type="predicted"/>
<evidence type="ECO:0000256" key="7">
    <source>
        <dbReference type="ARBA" id="ARBA00022806"/>
    </source>
</evidence>
<dbReference type="InterPro" id="IPR013020">
    <property type="entry name" value="Rad3/Chl1-like"/>
</dbReference>
<dbReference type="CDD" id="cd18788">
    <property type="entry name" value="SF2_C_XPD"/>
    <property type="match status" value="1"/>
</dbReference>
<dbReference type="GO" id="GO:0006281">
    <property type="term" value="P:DNA repair"/>
    <property type="evidence" value="ECO:0007669"/>
    <property type="project" value="UniProtKB-KW"/>
</dbReference>
<keyword evidence="15" id="KW-0175">Coiled coil</keyword>
<evidence type="ECO:0000256" key="10">
    <source>
        <dbReference type="ARBA" id="ARBA00023014"/>
    </source>
</evidence>
<keyword evidence="11" id="KW-0238">DNA-binding</keyword>
<dbReference type="FunFam" id="3.40.50.300:FF:002687">
    <property type="entry name" value="Helicase, putative"/>
    <property type="match status" value="1"/>
</dbReference>
<dbReference type="PANTHER" id="PTHR11472">
    <property type="entry name" value="DNA REPAIR DEAD HELICASE RAD3/XP-D SUBFAMILY MEMBER"/>
    <property type="match status" value="1"/>
</dbReference>
<dbReference type="OMA" id="NCATIVA"/>
<keyword evidence="14" id="KW-0539">Nucleus</keyword>
<evidence type="ECO:0000313" key="18">
    <source>
        <dbReference type="Proteomes" id="UP000688137"/>
    </source>
</evidence>
<keyword evidence="10" id="KW-0411">Iron-sulfur</keyword>
<evidence type="ECO:0000256" key="13">
    <source>
        <dbReference type="ARBA" id="ARBA00023235"/>
    </source>
</evidence>
<keyword evidence="18" id="KW-1185">Reference proteome</keyword>
<reference evidence="17" key="1">
    <citation type="submission" date="2021-01" db="EMBL/GenBank/DDBJ databases">
        <authorList>
            <consortium name="Genoscope - CEA"/>
            <person name="William W."/>
        </authorList>
    </citation>
    <scope>NUCLEOTIDE SEQUENCE</scope>
</reference>
<gene>
    <name evidence="17" type="ORF">PPRIM_AZ9-3.1.T0430011</name>
</gene>
<dbReference type="InterPro" id="IPR014001">
    <property type="entry name" value="Helicase_ATP-bd"/>
</dbReference>
<dbReference type="GO" id="GO:0003678">
    <property type="term" value="F:DNA helicase activity"/>
    <property type="evidence" value="ECO:0007669"/>
    <property type="project" value="InterPro"/>
</dbReference>
<dbReference type="Pfam" id="PF06733">
    <property type="entry name" value="DEAD_2"/>
    <property type="match status" value="1"/>
</dbReference>
<organism evidence="17 18">
    <name type="scientific">Paramecium primaurelia</name>
    <dbReference type="NCBI Taxonomy" id="5886"/>
    <lineage>
        <taxon>Eukaryota</taxon>
        <taxon>Sar</taxon>
        <taxon>Alveolata</taxon>
        <taxon>Ciliophora</taxon>
        <taxon>Intramacronucleata</taxon>
        <taxon>Oligohymenophorea</taxon>
        <taxon>Peniculida</taxon>
        <taxon>Parameciidae</taxon>
        <taxon>Paramecium</taxon>
    </lineage>
</organism>
<evidence type="ECO:0000256" key="4">
    <source>
        <dbReference type="ARBA" id="ARBA00022741"/>
    </source>
</evidence>
<keyword evidence="3" id="KW-0479">Metal-binding</keyword>
<dbReference type="InterPro" id="IPR010614">
    <property type="entry name" value="RAD3-like_helicase_DEAD"/>
</dbReference>
<dbReference type="InterPro" id="IPR002464">
    <property type="entry name" value="DNA/RNA_helicase_DEAH_CS"/>
</dbReference>
<dbReference type="GO" id="GO:0070182">
    <property type="term" value="F:DNA polymerase binding"/>
    <property type="evidence" value="ECO:0007669"/>
    <property type="project" value="TreeGrafter"/>
</dbReference>
<dbReference type="GO" id="GO:0003677">
    <property type="term" value="F:DNA binding"/>
    <property type="evidence" value="ECO:0007669"/>
    <property type="project" value="UniProtKB-KW"/>
</dbReference>
<evidence type="ECO:0000256" key="14">
    <source>
        <dbReference type="ARBA" id="ARBA00023242"/>
    </source>
</evidence>
<keyword evidence="12" id="KW-0234">DNA repair</keyword>
<keyword evidence="2" id="KW-0004">4Fe-4S</keyword>
<dbReference type="SMART" id="SM00491">
    <property type="entry name" value="HELICc2"/>
    <property type="match status" value="1"/>
</dbReference>
<dbReference type="SMART" id="SM00488">
    <property type="entry name" value="DEXDc2"/>
    <property type="match status" value="1"/>
</dbReference>
<sequence>MKTPFGLQQYFATKQAQHHQLLDEESEHSHKMLIKEIEIDANMCKKQASLILDNTPVYFPHQPYDVQKSYMESVIRALNKKQNALLESPTGTGKTLSLLCASLAWLKKNRKDQLNSDQPKNIKIIYSSRTHAQLKQVAMELKKTVYKPNVSMLGSRDQYCIRGDFSTIKGTLLNQSCRKSVKSNQCQFYKKDHLILMAQNYSTLISSLEEAKQFGYKNKLCPYYFERQRLDFADLILLPYNYLLEKDFQDVVEIENSILIFDEAHNVQSTAEDGSSFLITHNNIIEAEKDLEKWIDELESISIFYDQLKAKLNSAKVSSELKEFRSIMITIRVFAQYLESFKNNQLQFINSDKEEKYLILDARQIQSMIFENTQDKENTFRLWTENSQTNYAKGVNKNNFAKYLIHCSILIEIMGELSQIPGYHFESWVKFMKNVYDLIKVEDEREKQKLSLNSLQNEFNQYKLSFILDQSNQLSINMWCLEPSLAFSRLFNKSIYSVLLTSGTLSPMPSWACELRIPFDVQLVNEHIIDLNKNLRVFQHKAFDFSFNQRNNEEQISKFGVTLLSLCQIIPNGILVIFSSYSLMNKFRSKWTYNKLLTRLCEIKACLWEPQQSAEMQNIFDTYKQKAKKGAIMFAVHRGKVAEGIDFSDELCRAIFLVGVPYPPKQDNHLLEKMGYLDKIFNDPEFTNQQRIRSSEWYTQQAIRATNQAMGRVIRHINDYGIVYLCDKRFEYKDIKQGLSKWAQPAIQPWINDDEIIKHTKEFYNRTISIKEQCIKEQIEQKPIQEQDCKKRKLQFFGLQNKNDFEKLKDETQDRMKNLNEQSKQNEYINLQSYQMNHHLQEQQFKNSNKNQQKDLEILNSQNINFSNLDRNSIQQTQLKMDIDDDQISRIESKKKKLCIRLKNQK</sequence>